<sequence length="253" mass="28501">MVYQGIGGFYLLSVESPWTSLNHPQCVCTTAELGRRPGRQGKKRERRIRLILVGISPERARELGAGDPASTFIQDYGRINMLTVILPPPPSKELQYAKPAQQSHSVFVTKISTAWLFSPTALLASLASVIEKYPGADPGVNADITAKVFITPSFCMWIPKAALPWLPHHLRTMEYAVSFHIPKGPPFQALRLANTVLEFFYTQYHSEQPLDFPQIEAAAYSIQNNCAQTRRIPYFYKQVLLRLSHYICPFPLP</sequence>
<reference evidence="1 2" key="1">
    <citation type="submission" date="2020-07" db="EMBL/GenBank/DDBJ databases">
        <title>Comparative genomics of pyrophilous fungi reveals a link between fire events and developmental genes.</title>
        <authorList>
            <consortium name="DOE Joint Genome Institute"/>
            <person name="Steindorff A.S."/>
            <person name="Carver A."/>
            <person name="Calhoun S."/>
            <person name="Stillman K."/>
            <person name="Liu H."/>
            <person name="Lipzen A."/>
            <person name="Pangilinan J."/>
            <person name="Labutti K."/>
            <person name="Bruns T.D."/>
            <person name="Grigoriev I.V."/>
        </authorList>
    </citation>
    <scope>NUCLEOTIDE SEQUENCE [LARGE SCALE GENOMIC DNA]</scope>
    <source>
        <strain evidence="1 2">CBS 144469</strain>
    </source>
</reference>
<accession>A0A8H6LV23</accession>
<name>A0A8H6LV23_9AGAR</name>
<evidence type="ECO:0000313" key="2">
    <source>
        <dbReference type="Proteomes" id="UP000521943"/>
    </source>
</evidence>
<dbReference type="EMBL" id="JACGCI010000214">
    <property type="protein sequence ID" value="KAF6741857.1"/>
    <property type="molecule type" value="Genomic_DNA"/>
</dbReference>
<dbReference type="Proteomes" id="UP000521943">
    <property type="component" value="Unassembled WGS sequence"/>
</dbReference>
<proteinExistence type="predicted"/>
<comment type="caution">
    <text evidence="1">The sequence shown here is derived from an EMBL/GenBank/DDBJ whole genome shotgun (WGS) entry which is preliminary data.</text>
</comment>
<evidence type="ECO:0000313" key="1">
    <source>
        <dbReference type="EMBL" id="KAF6741857.1"/>
    </source>
</evidence>
<keyword evidence="2" id="KW-1185">Reference proteome</keyword>
<dbReference type="AlphaFoldDB" id="A0A8H6LV23"/>
<organism evidence="1 2">
    <name type="scientific">Ephemerocybe angulata</name>
    <dbReference type="NCBI Taxonomy" id="980116"/>
    <lineage>
        <taxon>Eukaryota</taxon>
        <taxon>Fungi</taxon>
        <taxon>Dikarya</taxon>
        <taxon>Basidiomycota</taxon>
        <taxon>Agaricomycotina</taxon>
        <taxon>Agaricomycetes</taxon>
        <taxon>Agaricomycetidae</taxon>
        <taxon>Agaricales</taxon>
        <taxon>Agaricineae</taxon>
        <taxon>Psathyrellaceae</taxon>
        <taxon>Ephemerocybe</taxon>
    </lineage>
</organism>
<gene>
    <name evidence="1" type="ORF">DFP72DRAFT_861399</name>
</gene>
<protein>
    <submittedName>
        <fullName evidence="1">Uncharacterized protein</fullName>
    </submittedName>
</protein>